<dbReference type="NCBIfam" id="NF040586">
    <property type="entry name" value="FxSxx_TPR"/>
    <property type="match status" value="1"/>
</dbReference>
<dbReference type="InterPro" id="IPR027417">
    <property type="entry name" value="P-loop_NTPase"/>
</dbReference>
<dbReference type="Gene3D" id="1.25.40.10">
    <property type="entry name" value="Tetratricopeptide repeat domain"/>
    <property type="match status" value="2"/>
</dbReference>
<dbReference type="EMBL" id="RJMB01000003">
    <property type="protein sequence ID" value="RNL86465.1"/>
    <property type="molecule type" value="Genomic_DNA"/>
</dbReference>
<dbReference type="PANTHER" id="PTHR46082:SF6">
    <property type="entry name" value="AAA+ ATPASE DOMAIN-CONTAINING PROTEIN-RELATED"/>
    <property type="match status" value="1"/>
</dbReference>
<dbReference type="RefSeq" id="WP_123199990.1">
    <property type="nucleotide sequence ID" value="NZ_RJMB01000003.1"/>
</dbReference>
<evidence type="ECO:0000259" key="2">
    <source>
        <dbReference type="Pfam" id="PF25000"/>
    </source>
</evidence>
<dbReference type="InterPro" id="IPR053137">
    <property type="entry name" value="NLR-like"/>
</dbReference>
<accession>A0A3N0EF26</accession>
<proteinExistence type="predicted"/>
<evidence type="ECO:0000313" key="3">
    <source>
        <dbReference type="EMBL" id="RNL86465.1"/>
    </source>
</evidence>
<dbReference type="Proteomes" id="UP000269198">
    <property type="component" value="Unassembled WGS sequence"/>
</dbReference>
<sequence>MGDALWLAAHRAPDRSPAPHSPEGRRTADTEAVPPSARSSPDDDPDLASSPDPGPDPDRGTVPPAPDHETPPPPSTGEPSAPAGFPALPSAPTTGVVEPATRSLGDRQALTRAVEALRRRRDSGAKRLDEEATAERFAARALASPRPERALRTPVLPEFTAHHEPAADDLVLLIDDSLSMQLQQPVVAALSELLAPVGVFRRVRAHYFDADKVHADDIELRATTGRTIDPHRLCDGNGHEIVLVLTDGVGDGWHTGTVEAWLAYWGRTAVVAVGQVLDRARWPRTGMRPHRVTLRATDPPGDALTPNVAYRVRPHGLAGPGDFPPEGDVAVPLVPMEARDLGRWARFVSRRQGAGEFSTTALLAGAAPEFPSDVVTAWEPRDSGAGGTGGTAAPSTADDLVASFRVSAEPSAFHLAVCLAAVPLTMPAIRSVQRRFAPDSRPADLTEVLCSGLVRRRDEEAGLDRDDLVPFDFHPGVRELLLATGGRRHEIRGLVETVVDRYRHADPWFEAVERLLVTADPSVALPEVDPATAPFAEAVHAALLALGGPVREAAAQWPPSGQEYLPRGAPVGAPPVPVNNHGPAAMDEAGSHRMTSKDDDMPAGDSTTTGPFEGTGAAEPPARPLEGTGPSNGQQGAPEGAPSHGPRLRPAVWGQVPPRNVNFVGREDLLRELGERLRQRSATAVLPEATAHTLQGMGGVGKTQLALEYAWRNRSDYELVWWIPAETPAQVQQSLIELAEKLGIGGAGDPASTVRSALDALQTGSPYSNWLLIYDNAGDPAAIRPFMPSAGPGQVMVTSRSTEWRATDGSLLHVDTFERDESQQLLLKRGPESLTTEDADLIAQRLGDLPLAVAQTAVWLYETLMPPAEWLELFEEKAHELLSSALPSPEYPRSVAATMEMTLDRLRETNPGALRLLQVCAFLAPQPIPRRLFNGARNVDAPDELAEILADPAIKLSRTLRTIDRYALIKMDHRNETFQLHRLVQETLKLPLSEAEHREFRHCAHQLLANLDPGDPFSTLDWPRYVELLPHVWATELWECRSEWARQLVIGEMHFLTLWGGYAEGESLGTRAITDWRERLGPEHLQTLRAEMRYVQLLRSLGSFREALDRNWQLVDTLTRTRGDDDEETLEAHMNLAWDLRNIGRFQEAVDVSADVFQRYERIFGRDDVLTLRAGHLHAVGLRLTGQYSAAMEIDWYNFERRIDILGPEHSLTQGSKYGYALGLMESGRYRESMTELEEQHELDNRISSTHAPSRLITMLALSTVKRRTGWLSEAVALSEEAYRLFEERLGPDNHHTVLAAASHAVSLRAAGEHEAALHLSAETRQRHRDLYGSHHPLYADTSANHAVVLRLLGQVEQARGVDEEALAVHVDTLGPNHPSTIANAINLASDLFALGDATAALEMDTDTHERARLELGENHPLTLAAHRNRILDRRTVEQVPLDAERTEIVARYRAVFGADHPATLAADRDIRANCDLFLNVM</sequence>
<dbReference type="InterPro" id="IPR047738">
    <property type="entry name" value="SAV_2336-like_N"/>
</dbReference>
<keyword evidence="4" id="KW-1185">Reference proteome</keyword>
<gene>
    <name evidence="3" type="ORF">EFW17_04480</name>
</gene>
<dbReference type="SUPFAM" id="SSF48452">
    <property type="entry name" value="TPR-like"/>
    <property type="match status" value="3"/>
</dbReference>
<reference evidence="3 4" key="1">
    <citation type="submission" date="2018-11" db="EMBL/GenBank/DDBJ databases">
        <title>The genome draft of YIM 96095.</title>
        <authorList>
            <person name="Tang S.-K."/>
            <person name="Chunyu W.-X."/>
            <person name="Feng Y.-Z."/>
        </authorList>
    </citation>
    <scope>NUCLEOTIDE SEQUENCE [LARGE SCALE GENOMIC DNA]</scope>
    <source>
        <strain evidence="3 4">YIM 96095</strain>
    </source>
</reference>
<organism evidence="3 4">
    <name type="scientific">Halostreptopolyspora alba</name>
    <dbReference type="NCBI Taxonomy" id="2487137"/>
    <lineage>
        <taxon>Bacteria</taxon>
        <taxon>Bacillati</taxon>
        <taxon>Actinomycetota</taxon>
        <taxon>Actinomycetes</taxon>
        <taxon>Streptosporangiales</taxon>
        <taxon>Nocardiopsidaceae</taxon>
        <taxon>Halostreptopolyspora</taxon>
    </lineage>
</organism>
<feature type="domain" description="DUF7779" evidence="2">
    <location>
        <begin position="907"/>
        <end position="995"/>
    </location>
</feature>
<dbReference type="OrthoDB" id="580767at2"/>
<dbReference type="Pfam" id="PF13424">
    <property type="entry name" value="TPR_12"/>
    <property type="match status" value="1"/>
</dbReference>
<dbReference type="Gene3D" id="3.40.50.300">
    <property type="entry name" value="P-loop containing nucleotide triphosphate hydrolases"/>
    <property type="match status" value="1"/>
</dbReference>
<dbReference type="InterPro" id="IPR011990">
    <property type="entry name" value="TPR-like_helical_dom_sf"/>
</dbReference>
<comment type="caution">
    <text evidence="3">The sequence shown here is derived from an EMBL/GenBank/DDBJ whole genome shotgun (WGS) entry which is preliminary data.</text>
</comment>
<evidence type="ECO:0000256" key="1">
    <source>
        <dbReference type="SAM" id="MobiDB-lite"/>
    </source>
</evidence>
<feature type="region of interest" description="Disordered" evidence="1">
    <location>
        <begin position="557"/>
        <end position="659"/>
    </location>
</feature>
<dbReference type="PANTHER" id="PTHR46082">
    <property type="entry name" value="ATP/GTP-BINDING PROTEIN-RELATED"/>
    <property type="match status" value="1"/>
</dbReference>
<dbReference type="Pfam" id="PF13374">
    <property type="entry name" value="TPR_10"/>
    <property type="match status" value="1"/>
</dbReference>
<dbReference type="SUPFAM" id="SSF52540">
    <property type="entry name" value="P-loop containing nucleoside triphosphate hydrolases"/>
    <property type="match status" value="1"/>
</dbReference>
<dbReference type="Pfam" id="PF25000">
    <property type="entry name" value="DUF7779"/>
    <property type="match status" value="1"/>
</dbReference>
<dbReference type="InterPro" id="IPR056681">
    <property type="entry name" value="DUF7779"/>
</dbReference>
<protein>
    <submittedName>
        <fullName evidence="3">Tetratricopeptide repeat protein</fullName>
    </submittedName>
</protein>
<name>A0A3N0EF26_9ACTN</name>
<feature type="region of interest" description="Disordered" evidence="1">
    <location>
        <begin position="1"/>
        <end position="109"/>
    </location>
</feature>
<evidence type="ECO:0000313" key="4">
    <source>
        <dbReference type="Proteomes" id="UP000269198"/>
    </source>
</evidence>
<dbReference type="NCBIfam" id="NF041121">
    <property type="entry name" value="SAV_2336_NTERM"/>
    <property type="match status" value="1"/>
</dbReference>
<feature type="compositionally biased region" description="Basic and acidic residues" evidence="1">
    <location>
        <begin position="589"/>
        <end position="600"/>
    </location>
</feature>